<sequence>MVPSPFDGRRDLDATDVVAAVGLCCCVLFESLAILDRIVGTDFWPTDFGFGVNLFVFGSLYGVFLRRLALRERRLTVGFLTVAVCAMVAAAYTNPEGPLMPVVVVSLLVAGVVGGKGVVESLGTSRSTGH</sequence>
<dbReference type="Proteomes" id="UP000199126">
    <property type="component" value="Unassembled WGS sequence"/>
</dbReference>
<evidence type="ECO:0000256" key="1">
    <source>
        <dbReference type="SAM" id="Phobius"/>
    </source>
</evidence>
<keyword evidence="3" id="KW-1185">Reference proteome</keyword>
<keyword evidence="1" id="KW-0812">Transmembrane</keyword>
<protein>
    <submittedName>
        <fullName evidence="2">Uncharacterized protein</fullName>
    </submittedName>
</protein>
<keyword evidence="1" id="KW-0472">Membrane</keyword>
<dbReference type="EMBL" id="FODV01000002">
    <property type="protein sequence ID" value="SEO42691.1"/>
    <property type="molecule type" value="Genomic_DNA"/>
</dbReference>
<feature type="transmembrane region" description="Helical" evidence="1">
    <location>
        <begin position="47"/>
        <end position="65"/>
    </location>
</feature>
<keyword evidence="1" id="KW-1133">Transmembrane helix</keyword>
<gene>
    <name evidence="2" type="ORF">SAMN04487948_102372</name>
</gene>
<feature type="transmembrane region" description="Helical" evidence="1">
    <location>
        <begin position="12"/>
        <end position="35"/>
    </location>
</feature>
<name>A0A1H8PLN0_9EURY</name>
<dbReference type="OrthoDB" id="308404at2157"/>
<evidence type="ECO:0000313" key="3">
    <source>
        <dbReference type="Proteomes" id="UP000199126"/>
    </source>
</evidence>
<dbReference type="RefSeq" id="WP_089821624.1">
    <property type="nucleotide sequence ID" value="NZ_FODV01000002.1"/>
</dbReference>
<accession>A0A1H8PLN0</accession>
<proteinExistence type="predicted"/>
<feature type="transmembrane region" description="Helical" evidence="1">
    <location>
        <begin position="77"/>
        <end position="93"/>
    </location>
</feature>
<reference evidence="3" key="1">
    <citation type="submission" date="2016-10" db="EMBL/GenBank/DDBJ databases">
        <authorList>
            <person name="Varghese N."/>
            <person name="Submissions S."/>
        </authorList>
    </citation>
    <scope>NUCLEOTIDE SEQUENCE [LARGE SCALE GENOMIC DNA]</scope>
    <source>
        <strain evidence="3">CGMCC 1.10121</strain>
    </source>
</reference>
<dbReference type="AlphaFoldDB" id="A0A1H8PLN0"/>
<feature type="transmembrane region" description="Helical" evidence="1">
    <location>
        <begin position="99"/>
        <end position="119"/>
    </location>
</feature>
<organism evidence="2 3">
    <name type="scientific">Halogranum amylolyticum</name>
    <dbReference type="NCBI Taxonomy" id="660520"/>
    <lineage>
        <taxon>Archaea</taxon>
        <taxon>Methanobacteriati</taxon>
        <taxon>Methanobacteriota</taxon>
        <taxon>Stenosarchaea group</taxon>
        <taxon>Halobacteria</taxon>
        <taxon>Halobacteriales</taxon>
        <taxon>Haloferacaceae</taxon>
    </lineage>
</organism>
<evidence type="ECO:0000313" key="2">
    <source>
        <dbReference type="EMBL" id="SEO42691.1"/>
    </source>
</evidence>